<evidence type="ECO:0000313" key="2">
    <source>
        <dbReference type="EMBL" id="MBW7571572.1"/>
    </source>
</evidence>
<keyword evidence="3" id="KW-1185">Reference proteome</keyword>
<accession>A0ABS7DJU7</accession>
<reference evidence="2 3" key="1">
    <citation type="submission" date="2021-03" db="EMBL/GenBank/DDBJ databases">
        <title>Caproiciproducens sp. nov. isolated from feces of cow.</title>
        <authorList>
            <person name="Choi J.-Y."/>
        </authorList>
    </citation>
    <scope>NUCLEOTIDE SEQUENCE [LARGE SCALE GENOMIC DNA]</scope>
    <source>
        <strain evidence="2 3">AGMB10547</strain>
    </source>
</reference>
<gene>
    <name evidence="2" type="ORF">J5W02_01990</name>
</gene>
<protein>
    <recommendedName>
        <fullName evidence="4">Cyclic lactone autoinducer peptide</fullName>
    </recommendedName>
</protein>
<keyword evidence="1" id="KW-0732">Signal</keyword>
<comment type="caution">
    <text evidence="2">The sequence shown here is derived from an EMBL/GenBank/DDBJ whole genome shotgun (WGS) entry which is preliminary data.</text>
</comment>
<name>A0ABS7DJU7_9FIRM</name>
<evidence type="ECO:0000313" key="3">
    <source>
        <dbReference type="Proteomes" id="UP000719942"/>
    </source>
</evidence>
<feature type="signal peptide" evidence="1">
    <location>
        <begin position="1"/>
        <end position="23"/>
    </location>
</feature>
<evidence type="ECO:0008006" key="4">
    <source>
        <dbReference type="Google" id="ProtNLM"/>
    </source>
</evidence>
<proteinExistence type="predicted"/>
<sequence>MTKKLVSLVLALSLMASAFQAAAATQRHRPEPLQREAKLLQKQKPLLSV</sequence>
<feature type="chain" id="PRO_5045407106" description="Cyclic lactone autoinducer peptide" evidence="1">
    <location>
        <begin position="24"/>
        <end position="49"/>
    </location>
</feature>
<dbReference type="Proteomes" id="UP000719942">
    <property type="component" value="Unassembled WGS sequence"/>
</dbReference>
<organism evidence="2 3">
    <name type="scientific">Caproiciproducens faecalis</name>
    <dbReference type="NCBI Taxonomy" id="2820301"/>
    <lineage>
        <taxon>Bacteria</taxon>
        <taxon>Bacillati</taxon>
        <taxon>Bacillota</taxon>
        <taxon>Clostridia</taxon>
        <taxon>Eubacteriales</taxon>
        <taxon>Acutalibacteraceae</taxon>
        <taxon>Caproiciproducens</taxon>
    </lineage>
</organism>
<evidence type="ECO:0000256" key="1">
    <source>
        <dbReference type="SAM" id="SignalP"/>
    </source>
</evidence>
<dbReference type="RefSeq" id="WP_219963975.1">
    <property type="nucleotide sequence ID" value="NZ_JAGFNZ010000001.1"/>
</dbReference>
<dbReference type="EMBL" id="JAGFNZ010000001">
    <property type="protein sequence ID" value="MBW7571572.1"/>
    <property type="molecule type" value="Genomic_DNA"/>
</dbReference>